<keyword evidence="7" id="KW-1133">Transmembrane helix</keyword>
<reference evidence="12" key="1">
    <citation type="submission" date="2017-10" db="EMBL/GenBank/DDBJ databases">
        <authorList>
            <person name="Kravchenko I.K."/>
            <person name="Grouzdev D.S."/>
        </authorList>
    </citation>
    <scope>NUCLEOTIDE SEQUENCE [LARGE SCALE GENOMIC DNA]</scope>
    <source>
        <strain evidence="12">B2</strain>
    </source>
</reference>
<dbReference type="InterPro" id="IPR004089">
    <property type="entry name" value="MCPsignal_dom"/>
</dbReference>
<dbReference type="SMART" id="SM01358">
    <property type="entry name" value="HBM"/>
    <property type="match status" value="1"/>
</dbReference>
<dbReference type="SMART" id="SM00304">
    <property type="entry name" value="HAMP"/>
    <property type="match status" value="2"/>
</dbReference>
<dbReference type="GO" id="GO:0006935">
    <property type="term" value="P:chemotaxis"/>
    <property type="evidence" value="ECO:0007669"/>
    <property type="project" value="UniProtKB-KW"/>
</dbReference>
<evidence type="ECO:0000259" key="9">
    <source>
        <dbReference type="PROSITE" id="PS50885"/>
    </source>
</evidence>
<proteinExistence type="inferred from homology"/>
<dbReference type="PANTHER" id="PTHR43531">
    <property type="entry name" value="PROTEIN ICFG"/>
    <property type="match status" value="1"/>
</dbReference>
<keyword evidence="4" id="KW-0807">Transducer</keyword>
<dbReference type="Pfam" id="PF18947">
    <property type="entry name" value="HAMP_2"/>
    <property type="match status" value="1"/>
</dbReference>
<feature type="domain" description="HBM" evidence="10">
    <location>
        <begin position="50"/>
        <end position="290"/>
    </location>
</feature>
<dbReference type="CDD" id="cd11386">
    <property type="entry name" value="MCP_signal"/>
    <property type="match status" value="1"/>
</dbReference>
<dbReference type="FunFam" id="1.10.287.950:FF:000001">
    <property type="entry name" value="Methyl-accepting chemotaxis sensory transducer"/>
    <property type="match status" value="1"/>
</dbReference>
<dbReference type="PANTHER" id="PTHR43531:SF14">
    <property type="entry name" value="METHYL-ACCEPTING CHEMOTAXIS PROTEIN I-RELATED"/>
    <property type="match status" value="1"/>
</dbReference>
<comment type="caution">
    <text evidence="11">The sequence shown here is derived from an EMBL/GenBank/DDBJ whole genome shotgun (WGS) entry which is preliminary data.</text>
</comment>
<evidence type="ECO:0000256" key="4">
    <source>
        <dbReference type="PROSITE-ProRule" id="PRU00284"/>
    </source>
</evidence>
<comment type="subcellular location">
    <subcellularLocation>
        <location evidence="1">Membrane</location>
    </subcellularLocation>
</comment>
<dbReference type="EMBL" id="PDKW01000043">
    <property type="protein sequence ID" value="PGH52866.1"/>
    <property type="molecule type" value="Genomic_DNA"/>
</dbReference>
<evidence type="ECO:0000256" key="6">
    <source>
        <dbReference type="SAM" id="MobiDB-lite"/>
    </source>
</evidence>
<feature type="compositionally biased region" description="Low complexity" evidence="6">
    <location>
        <begin position="779"/>
        <end position="802"/>
    </location>
</feature>
<dbReference type="Proteomes" id="UP000225379">
    <property type="component" value="Unassembled WGS sequence"/>
</dbReference>
<dbReference type="SUPFAM" id="SSF58104">
    <property type="entry name" value="Methyl-accepting chemotaxis protein (MCP) signaling domain"/>
    <property type="match status" value="1"/>
</dbReference>
<dbReference type="CDD" id="cd06225">
    <property type="entry name" value="HAMP"/>
    <property type="match status" value="1"/>
</dbReference>
<dbReference type="PRINTS" id="PR00260">
    <property type="entry name" value="CHEMTRNSDUCR"/>
</dbReference>
<dbReference type="PROSITE" id="PS50885">
    <property type="entry name" value="HAMP"/>
    <property type="match status" value="2"/>
</dbReference>
<keyword evidence="5" id="KW-0175">Coiled coil</keyword>
<dbReference type="SMART" id="SM00283">
    <property type="entry name" value="MA"/>
    <property type="match status" value="1"/>
</dbReference>
<evidence type="ECO:0000256" key="5">
    <source>
        <dbReference type="SAM" id="Coils"/>
    </source>
</evidence>
<feature type="region of interest" description="Disordered" evidence="6">
    <location>
        <begin position="779"/>
        <end position="846"/>
    </location>
</feature>
<dbReference type="Pfam" id="PF16591">
    <property type="entry name" value="HBM"/>
    <property type="match status" value="1"/>
</dbReference>
<comment type="similarity">
    <text evidence="3">Belongs to the methyl-accepting chemotaxis (MCP) protein family.</text>
</comment>
<evidence type="ECO:0000313" key="12">
    <source>
        <dbReference type="Proteomes" id="UP000225379"/>
    </source>
</evidence>
<keyword evidence="2" id="KW-0488">Methylation</keyword>
<dbReference type="InterPro" id="IPR051310">
    <property type="entry name" value="MCP_chemotaxis"/>
</dbReference>
<feature type="domain" description="HAMP" evidence="9">
    <location>
        <begin position="324"/>
        <end position="377"/>
    </location>
</feature>
<dbReference type="PROSITE" id="PS50111">
    <property type="entry name" value="CHEMOTAXIS_TRANSDUC_2"/>
    <property type="match status" value="1"/>
</dbReference>
<dbReference type="OrthoDB" id="354287at2"/>
<evidence type="ECO:0000256" key="1">
    <source>
        <dbReference type="ARBA" id="ARBA00004370"/>
    </source>
</evidence>
<dbReference type="InterPro" id="IPR032255">
    <property type="entry name" value="HBM"/>
</dbReference>
<evidence type="ECO:0000259" key="8">
    <source>
        <dbReference type="PROSITE" id="PS50111"/>
    </source>
</evidence>
<protein>
    <submittedName>
        <fullName evidence="11">Chemotaxis protein</fullName>
    </submittedName>
</protein>
<dbReference type="GO" id="GO:0007165">
    <property type="term" value="P:signal transduction"/>
    <property type="evidence" value="ECO:0007669"/>
    <property type="project" value="UniProtKB-KW"/>
</dbReference>
<gene>
    <name evidence="11" type="ORF">CRT60_23285</name>
</gene>
<feature type="compositionally biased region" description="Low complexity" evidence="6">
    <location>
        <begin position="816"/>
        <end position="829"/>
    </location>
</feature>
<dbReference type="GO" id="GO:0005886">
    <property type="term" value="C:plasma membrane"/>
    <property type="evidence" value="ECO:0007669"/>
    <property type="project" value="TreeGrafter"/>
</dbReference>
<dbReference type="GO" id="GO:0004888">
    <property type="term" value="F:transmembrane signaling receptor activity"/>
    <property type="evidence" value="ECO:0007669"/>
    <property type="project" value="InterPro"/>
</dbReference>
<name>A0A2B8B2C7_9PROT</name>
<dbReference type="Pfam" id="PF00672">
    <property type="entry name" value="HAMP"/>
    <property type="match status" value="1"/>
</dbReference>
<keyword evidence="7" id="KW-0812">Transmembrane</keyword>
<feature type="coiled-coil region" evidence="5">
    <location>
        <begin position="369"/>
        <end position="405"/>
    </location>
</feature>
<keyword evidence="12" id="KW-1185">Reference proteome</keyword>
<organism evidence="11 12">
    <name type="scientific">Azospirillum palustre</name>
    <dbReference type="NCBI Taxonomy" id="2044885"/>
    <lineage>
        <taxon>Bacteria</taxon>
        <taxon>Pseudomonadati</taxon>
        <taxon>Pseudomonadota</taxon>
        <taxon>Alphaproteobacteria</taxon>
        <taxon>Rhodospirillales</taxon>
        <taxon>Azospirillaceae</taxon>
        <taxon>Azospirillum</taxon>
    </lineage>
</organism>
<dbReference type="InterPro" id="IPR003660">
    <property type="entry name" value="HAMP_dom"/>
</dbReference>
<dbReference type="SUPFAM" id="SSF158472">
    <property type="entry name" value="HAMP domain-like"/>
    <property type="match status" value="1"/>
</dbReference>
<evidence type="ECO:0000313" key="11">
    <source>
        <dbReference type="EMBL" id="PGH52866.1"/>
    </source>
</evidence>
<dbReference type="RefSeq" id="WP_098738965.1">
    <property type="nucleotide sequence ID" value="NZ_PDKW01000043.1"/>
</dbReference>
<evidence type="ECO:0000256" key="7">
    <source>
        <dbReference type="SAM" id="Phobius"/>
    </source>
</evidence>
<feature type="transmembrane region" description="Helical" evidence="7">
    <location>
        <begin position="303"/>
        <end position="323"/>
    </location>
</feature>
<feature type="domain" description="HAMP" evidence="9">
    <location>
        <begin position="444"/>
        <end position="496"/>
    </location>
</feature>
<dbReference type="AlphaFoldDB" id="A0A2B8B2C7"/>
<dbReference type="Gene3D" id="6.10.340.10">
    <property type="match status" value="1"/>
</dbReference>
<evidence type="ECO:0000259" key="10">
    <source>
        <dbReference type="PROSITE" id="PS51753"/>
    </source>
</evidence>
<accession>A0A2B8B2C7</accession>
<evidence type="ECO:0000256" key="2">
    <source>
        <dbReference type="ARBA" id="ARBA00022481"/>
    </source>
</evidence>
<keyword evidence="7" id="KW-0472">Membrane</keyword>
<feature type="domain" description="Methyl-accepting transducer" evidence="8">
    <location>
        <begin position="501"/>
        <end position="730"/>
    </location>
</feature>
<dbReference type="InterPro" id="IPR004090">
    <property type="entry name" value="Chemotax_Me-accpt_rcpt"/>
</dbReference>
<evidence type="ECO:0000256" key="3">
    <source>
        <dbReference type="ARBA" id="ARBA00029447"/>
    </source>
</evidence>
<sequence>MQNASFAGRFKVGTRIQVGFLLILALLVLVAALGVRSLSTVEDGFTRYATISDGSLRLSDVDGSVSDMRRNAVNYSFSGNSALIAPIQAQQKKLGDMLRSIRDATQDPGRRANLEAMIRQFDSYTANFAQLVKLREQRDRLVADELVPAGLKAREGLSRAIAAGIAAGDFETAARAGQAQEMLVLARLSAQRFLTDQTAKSADETRGRLDAFLKAAGPLSARIADPVQKRDVEETVQLSTRYLDSFNRVVAAVNDAQTLAFRVMTGEAEEFATLVEKTIASQAEARGAVLSSSQSDMENTRSLLIGMAVGAFAIGILVALVTARSIVRPVVQMTGTMTELAAGNLTVDVPALANRDEIGSMAKAVLVFKENAIEKKRMDEAERERLETERRAAEAQRAREQAIGEEIATLIDAVSKGDLERRIDLAGKDGFYRTMSEGINRLTDTVEAVIADLGEVLSALAQGDLNRRVTRDYQGAFERVKTDVNTTSTRLGEIVGQITQAAETIAAAAAEVSLGSSDLADRTEQQASSLEETAASMEELGATVRSNAENAQRANVMAAQARGSAESGGGVAGSAIEAMRRIEESSRKITDIIGVIDEIAFQTNLLALNAAVEAARAGDAGRGFAVVAQEVRQLAQRSAQASKEIKGLILDSDAQVKDGVDLVSKAGDALQGIVSGVQQVATLIAEMASASAEQATALDEINSTVANMDEMTQKNAALVEETTAAAQAMSGQAGDLKSLVGFFKFDQAAGFGSTGFGATGFGYAPAPRAIAAVQAAPAVTTTRRAPAPTRATAKPAAKPAARGNGTAHATSTAKPATRADSSTRTTAAAVPVLKHSSSDDDDWKEF</sequence>
<dbReference type="Gene3D" id="1.10.287.950">
    <property type="entry name" value="Methyl-accepting chemotaxis protein"/>
    <property type="match status" value="1"/>
</dbReference>
<dbReference type="PROSITE" id="PS51753">
    <property type="entry name" value="HBM"/>
    <property type="match status" value="1"/>
</dbReference>
<dbReference type="Pfam" id="PF00015">
    <property type="entry name" value="MCPsignal"/>
    <property type="match status" value="1"/>
</dbReference>